<keyword evidence="4" id="KW-0804">Transcription</keyword>
<dbReference type="GO" id="GO:0005634">
    <property type="term" value="C:nucleus"/>
    <property type="evidence" value="ECO:0007669"/>
    <property type="project" value="UniProtKB-SubCell"/>
</dbReference>
<dbReference type="GO" id="GO:0008270">
    <property type="term" value="F:zinc ion binding"/>
    <property type="evidence" value="ECO:0007669"/>
    <property type="project" value="InterPro"/>
</dbReference>
<feature type="domain" description="Zn(2)-C6 fungal-type" evidence="7">
    <location>
        <begin position="31"/>
        <end position="61"/>
    </location>
</feature>
<dbReference type="Gene3D" id="4.10.240.10">
    <property type="entry name" value="Zn(2)-C6 fungal-type DNA-binding domain"/>
    <property type="match status" value="1"/>
</dbReference>
<feature type="compositionally biased region" description="Polar residues" evidence="6">
    <location>
        <begin position="1"/>
        <end position="10"/>
    </location>
</feature>
<evidence type="ECO:0000256" key="2">
    <source>
        <dbReference type="ARBA" id="ARBA00022723"/>
    </source>
</evidence>
<dbReference type="Pfam" id="PF00172">
    <property type="entry name" value="Zn_clus"/>
    <property type="match status" value="1"/>
</dbReference>
<dbReference type="AlphaFoldDB" id="A0A1R1PD52"/>
<evidence type="ECO:0000259" key="7">
    <source>
        <dbReference type="PROSITE" id="PS50048"/>
    </source>
</evidence>
<protein>
    <submittedName>
        <fullName evidence="8">Sterol regulatory element-binding protein ECM22</fullName>
    </submittedName>
</protein>
<dbReference type="PROSITE" id="PS00463">
    <property type="entry name" value="ZN2_CY6_FUNGAL_1"/>
    <property type="match status" value="1"/>
</dbReference>
<keyword evidence="5" id="KW-0539">Nucleus</keyword>
<dbReference type="OrthoDB" id="39175at2759"/>
<dbReference type="InterPro" id="IPR036864">
    <property type="entry name" value="Zn2-C6_fun-type_DNA-bd_sf"/>
</dbReference>
<comment type="subcellular location">
    <subcellularLocation>
        <location evidence="1">Nucleus</location>
    </subcellularLocation>
</comment>
<dbReference type="PANTHER" id="PTHR47338:SF5">
    <property type="entry name" value="ZN(II)2CYS6 TRANSCRIPTION FACTOR (EUROFUNG)"/>
    <property type="match status" value="1"/>
</dbReference>
<keyword evidence="3" id="KW-0805">Transcription regulation</keyword>
<gene>
    <name evidence="8" type="ORF">AX774_g7669</name>
</gene>
<dbReference type="PROSITE" id="PS50048">
    <property type="entry name" value="ZN2_CY6_FUNGAL_2"/>
    <property type="match status" value="1"/>
</dbReference>
<evidence type="ECO:0000313" key="8">
    <source>
        <dbReference type="EMBL" id="OMH78915.1"/>
    </source>
</evidence>
<name>A0A1R1PD52_ZANCU</name>
<evidence type="ECO:0000256" key="3">
    <source>
        <dbReference type="ARBA" id="ARBA00023015"/>
    </source>
</evidence>
<evidence type="ECO:0000256" key="5">
    <source>
        <dbReference type="ARBA" id="ARBA00023242"/>
    </source>
</evidence>
<comment type="caution">
    <text evidence="8">The sequence shown here is derived from an EMBL/GenBank/DDBJ whole genome shotgun (WGS) entry which is preliminary data.</text>
</comment>
<dbReference type="EMBL" id="LSSK01001727">
    <property type="protein sequence ID" value="OMH78915.1"/>
    <property type="molecule type" value="Genomic_DNA"/>
</dbReference>
<dbReference type="SUPFAM" id="SSF57701">
    <property type="entry name" value="Zn2/Cys6 DNA-binding domain"/>
    <property type="match status" value="1"/>
</dbReference>
<keyword evidence="9" id="KW-1185">Reference proteome</keyword>
<evidence type="ECO:0000313" key="9">
    <source>
        <dbReference type="Proteomes" id="UP000188320"/>
    </source>
</evidence>
<evidence type="ECO:0000256" key="4">
    <source>
        <dbReference type="ARBA" id="ARBA00023163"/>
    </source>
</evidence>
<keyword evidence="2" id="KW-0479">Metal-binding</keyword>
<evidence type="ECO:0000256" key="6">
    <source>
        <dbReference type="SAM" id="MobiDB-lite"/>
    </source>
</evidence>
<dbReference type="InterPro" id="IPR001138">
    <property type="entry name" value="Zn2Cys6_DnaBD"/>
</dbReference>
<dbReference type="InterPro" id="IPR050815">
    <property type="entry name" value="TF_fung"/>
</dbReference>
<feature type="region of interest" description="Disordered" evidence="6">
    <location>
        <begin position="63"/>
        <end position="83"/>
    </location>
</feature>
<feature type="region of interest" description="Disordered" evidence="6">
    <location>
        <begin position="1"/>
        <end position="30"/>
    </location>
</feature>
<organism evidence="8 9">
    <name type="scientific">Zancudomyces culisetae</name>
    <name type="common">Gut fungus</name>
    <name type="synonym">Smittium culisetae</name>
    <dbReference type="NCBI Taxonomy" id="1213189"/>
    <lineage>
        <taxon>Eukaryota</taxon>
        <taxon>Fungi</taxon>
        <taxon>Fungi incertae sedis</taxon>
        <taxon>Zoopagomycota</taxon>
        <taxon>Kickxellomycotina</taxon>
        <taxon>Harpellomycetes</taxon>
        <taxon>Harpellales</taxon>
        <taxon>Legeriomycetaceae</taxon>
        <taxon>Zancudomyces</taxon>
    </lineage>
</organism>
<dbReference type="CDD" id="cd00067">
    <property type="entry name" value="GAL4"/>
    <property type="match status" value="1"/>
</dbReference>
<sequence length="583" mass="64319">MDTSTNTSSAPLVRKDSASKSQSPKKPGHIACDSCRRRKTKCDGGKPSCGKCLKDKFTCEYNSERARGRPPASKSKRNVEGEDNSKVLSIGLSDASASLGLEYFKMGNDFTTNGSRFFDSELTPNAAKKQRSLGYRSATYYSHPSVSNFESAHDFSFDPDSRVFFPELSETHSLDNPRNEMGYLHNNFSRATLIPNERDGNYSLLVNNNGLVPDSLGELNPMSFGQPLQRNTGSYPSGSGFRFYNGSANQKTTPRMRKQMQLPNFVESSFDYMPHHRFAAAHSYTLSAPVKFSNSALNNANAGDFVSAYNEFDPPVVGKRASSGLAENYTTRLPFSGSSDSLKFNIFEPGVSNNEPLSGRLEQGGENIESSRVVKRSFDSIQNDLVHSMNLNKNNMRSELESSNNTNGLQLLTSDFSINGNDTKRESDSENSVTNAISGIGSGGIQAQGLPIFEQLNGGDHGAGIGELGHIHSGVNANTEDAPLDRCNLYQKNVSLMPGNALQLRDPYPEHHFSQHPVPMRYEHAPGNGFNNHPMYTDHANYAPVNYFHQIPAYPPLKVSDNNKYRKDVELSIIRNRLLANRN</sequence>
<dbReference type="PANTHER" id="PTHR47338">
    <property type="entry name" value="ZN(II)2CYS6 TRANSCRIPTION FACTOR (EUROFUNG)-RELATED"/>
    <property type="match status" value="1"/>
</dbReference>
<reference evidence="9" key="1">
    <citation type="submission" date="2017-01" db="EMBL/GenBank/DDBJ databases">
        <authorList>
            <person name="Wang Y."/>
            <person name="White M."/>
            <person name="Kvist S."/>
            <person name="Moncalvo J.-M."/>
        </authorList>
    </citation>
    <scope>NUCLEOTIDE SEQUENCE [LARGE SCALE GENOMIC DNA]</scope>
    <source>
        <strain evidence="9">COL-18-3</strain>
    </source>
</reference>
<dbReference type="SMART" id="SM00066">
    <property type="entry name" value="GAL4"/>
    <property type="match status" value="1"/>
</dbReference>
<dbReference type="GO" id="GO:0000981">
    <property type="term" value="F:DNA-binding transcription factor activity, RNA polymerase II-specific"/>
    <property type="evidence" value="ECO:0007669"/>
    <property type="project" value="InterPro"/>
</dbReference>
<evidence type="ECO:0000256" key="1">
    <source>
        <dbReference type="ARBA" id="ARBA00004123"/>
    </source>
</evidence>
<proteinExistence type="predicted"/>
<accession>A0A1R1PD52</accession>
<dbReference type="Proteomes" id="UP000188320">
    <property type="component" value="Unassembled WGS sequence"/>
</dbReference>